<evidence type="ECO:0000259" key="5">
    <source>
        <dbReference type="PROSITE" id="PS51000"/>
    </source>
</evidence>
<dbReference type="KEGG" id="pabs:JIR001_06640"/>
<dbReference type="PROSITE" id="PS51000">
    <property type="entry name" value="HTH_DEOR_2"/>
    <property type="match status" value="1"/>
</dbReference>
<keyword evidence="3" id="KW-0804">Transcription</keyword>
<name>A0A8D5ZN00_9BACL</name>
<proteinExistence type="predicted"/>
<reference evidence="6" key="2">
    <citation type="journal article" date="2021" name="Microbiol. Resour. Announc.">
        <title>Complete Genome Sequence of Polycladomyces abyssicola JIR-001T, Isolated from Hemipelagic Sediment in Deep Seawater.</title>
        <authorList>
            <person name="Tsubouchi T."/>
            <person name="Kaneko Y."/>
        </authorList>
    </citation>
    <scope>NUCLEOTIDE SEQUENCE</scope>
    <source>
        <strain evidence="6">JIR-001</strain>
    </source>
</reference>
<dbReference type="RefSeq" id="WP_212774187.1">
    <property type="nucleotide sequence ID" value="NZ_AP024601.1"/>
</dbReference>
<reference evidence="6" key="1">
    <citation type="journal article" date="2013" name="Int. J. Syst. Evol. Microbiol.">
        <title>Polycladomyces abyssicola gen. nov., sp. nov., a thermophilic filamentous bacterium isolated from hemipelagic sediment.</title>
        <authorList>
            <person name="Tsubouchi T."/>
            <person name="Shimane Y."/>
            <person name="Mori K."/>
            <person name="Usui K."/>
            <person name="Hiraki T."/>
            <person name="Tame A."/>
            <person name="Uematsu K."/>
            <person name="Maruyama T."/>
            <person name="Hatada Y."/>
        </authorList>
    </citation>
    <scope>NUCLEOTIDE SEQUENCE</scope>
    <source>
        <strain evidence="6">JIR-001</strain>
    </source>
</reference>
<dbReference type="InterPro" id="IPR011991">
    <property type="entry name" value="ArsR-like_HTH"/>
</dbReference>
<feature type="domain" description="HTH arsR-type" evidence="4">
    <location>
        <begin position="1"/>
        <end position="80"/>
    </location>
</feature>
<gene>
    <name evidence="6" type="ORF">JIR001_06640</name>
</gene>
<dbReference type="Gene3D" id="1.10.10.10">
    <property type="entry name" value="Winged helix-like DNA-binding domain superfamily/Winged helix DNA-binding domain"/>
    <property type="match status" value="1"/>
</dbReference>
<evidence type="ECO:0000256" key="3">
    <source>
        <dbReference type="ARBA" id="ARBA00023163"/>
    </source>
</evidence>
<organism evidence="6 7">
    <name type="scientific">Polycladomyces abyssicola</name>
    <dbReference type="NCBI Taxonomy" id="1125966"/>
    <lineage>
        <taxon>Bacteria</taxon>
        <taxon>Bacillati</taxon>
        <taxon>Bacillota</taxon>
        <taxon>Bacilli</taxon>
        <taxon>Bacillales</taxon>
        <taxon>Thermoactinomycetaceae</taxon>
        <taxon>Polycladomyces</taxon>
    </lineage>
</organism>
<keyword evidence="7" id="KW-1185">Reference proteome</keyword>
<keyword evidence="2" id="KW-0238">DNA-binding</keyword>
<dbReference type="SMART" id="SM00420">
    <property type="entry name" value="HTH_DEOR"/>
    <property type="match status" value="1"/>
</dbReference>
<dbReference type="GO" id="GO:0003700">
    <property type="term" value="F:DNA-binding transcription factor activity"/>
    <property type="evidence" value="ECO:0007669"/>
    <property type="project" value="InterPro"/>
</dbReference>
<dbReference type="Proteomes" id="UP000677436">
    <property type="component" value="Chromosome"/>
</dbReference>
<dbReference type="SUPFAM" id="SSF46785">
    <property type="entry name" value="Winged helix' DNA-binding domain"/>
    <property type="match status" value="1"/>
</dbReference>
<dbReference type="InterPro" id="IPR001034">
    <property type="entry name" value="DeoR_HTH"/>
</dbReference>
<protein>
    <submittedName>
        <fullName evidence="6">DeoR family transcriptional regulator</fullName>
    </submittedName>
</protein>
<evidence type="ECO:0000256" key="1">
    <source>
        <dbReference type="ARBA" id="ARBA00023015"/>
    </source>
</evidence>
<dbReference type="EMBL" id="AP024601">
    <property type="protein sequence ID" value="BCU80881.1"/>
    <property type="molecule type" value="Genomic_DNA"/>
</dbReference>
<dbReference type="InterPro" id="IPR036388">
    <property type="entry name" value="WH-like_DNA-bd_sf"/>
</dbReference>
<evidence type="ECO:0000256" key="2">
    <source>
        <dbReference type="ARBA" id="ARBA00023125"/>
    </source>
</evidence>
<dbReference type="PANTHER" id="PTHR38600">
    <property type="entry name" value="TRANSCRIPTIONAL REGULATORY PROTEIN"/>
    <property type="match status" value="1"/>
</dbReference>
<dbReference type="PANTHER" id="PTHR38600:SF2">
    <property type="entry name" value="SLL0088 PROTEIN"/>
    <property type="match status" value="1"/>
</dbReference>
<accession>A0A8D5ZN00</accession>
<dbReference type="Pfam" id="PF01022">
    <property type="entry name" value="HTH_5"/>
    <property type="match status" value="1"/>
</dbReference>
<feature type="domain" description="HTH deoR-type" evidence="5">
    <location>
        <begin position="1"/>
        <end position="61"/>
    </location>
</feature>
<evidence type="ECO:0000313" key="6">
    <source>
        <dbReference type="EMBL" id="BCU80881.1"/>
    </source>
</evidence>
<sequence>MTSTREQILHLLKTDGPMTVSDLAEKLDITEMAVRRHLNTLERDQMIGSRLLRQAMGRPTSQFYLTDKADEYFPKNYHTFALSLLEDIEETEGPEAVERLFERRKDRLTKEFQDAFRGKTWEEQVKTLAKLQDEKGYMVRLEKRSDGSYELTELNCPIAQVANRYQQACACEIGWFRNMLDADVDRTECKAKGGQHCVYVIKPKNN</sequence>
<dbReference type="CDD" id="cd00090">
    <property type="entry name" value="HTH_ARSR"/>
    <property type="match status" value="1"/>
</dbReference>
<keyword evidence="1" id="KW-0805">Transcription regulation</keyword>
<dbReference type="PROSITE" id="PS50987">
    <property type="entry name" value="HTH_ARSR_2"/>
    <property type="match status" value="1"/>
</dbReference>
<evidence type="ECO:0000259" key="4">
    <source>
        <dbReference type="PROSITE" id="PS50987"/>
    </source>
</evidence>
<dbReference type="InterPro" id="IPR001845">
    <property type="entry name" value="HTH_ArsR_DNA-bd_dom"/>
</dbReference>
<dbReference type="AlphaFoldDB" id="A0A8D5ZN00"/>
<evidence type="ECO:0000313" key="7">
    <source>
        <dbReference type="Proteomes" id="UP000677436"/>
    </source>
</evidence>
<dbReference type="GO" id="GO:0003677">
    <property type="term" value="F:DNA binding"/>
    <property type="evidence" value="ECO:0007669"/>
    <property type="project" value="UniProtKB-KW"/>
</dbReference>
<dbReference type="InterPro" id="IPR036390">
    <property type="entry name" value="WH_DNA-bd_sf"/>
</dbReference>